<keyword evidence="8" id="KW-1015">Disulfide bond</keyword>
<keyword evidence="2 13" id="KW-0723">Serine/threonine-protein kinase</keyword>
<dbReference type="AlphaFoldDB" id="A0A396IJX4"/>
<evidence type="ECO:0000256" key="7">
    <source>
        <dbReference type="ARBA" id="ARBA00022840"/>
    </source>
</evidence>
<evidence type="ECO:0000256" key="12">
    <source>
        <dbReference type="PROSITE-ProRule" id="PRU10141"/>
    </source>
</evidence>
<dbReference type="Gene3D" id="1.10.510.10">
    <property type="entry name" value="Transferase(Phosphotransferase) domain 1"/>
    <property type="match status" value="1"/>
</dbReference>
<name>A0A396IJX4_MEDTR</name>
<comment type="catalytic activity">
    <reaction evidence="10">
        <text>L-threonyl-[protein] + ATP = O-phospho-L-threonyl-[protein] + ADP + H(+)</text>
        <dbReference type="Rhea" id="RHEA:46608"/>
        <dbReference type="Rhea" id="RHEA-COMP:11060"/>
        <dbReference type="Rhea" id="RHEA-COMP:11605"/>
        <dbReference type="ChEBI" id="CHEBI:15378"/>
        <dbReference type="ChEBI" id="CHEBI:30013"/>
        <dbReference type="ChEBI" id="CHEBI:30616"/>
        <dbReference type="ChEBI" id="CHEBI:61977"/>
        <dbReference type="ChEBI" id="CHEBI:456216"/>
        <dbReference type="EC" id="2.7.11.1"/>
    </reaction>
</comment>
<keyword evidence="9" id="KW-0325">Glycoprotein</keyword>
<evidence type="ECO:0000256" key="10">
    <source>
        <dbReference type="ARBA" id="ARBA00047899"/>
    </source>
</evidence>
<evidence type="ECO:0000256" key="11">
    <source>
        <dbReference type="ARBA" id="ARBA00048679"/>
    </source>
</evidence>
<evidence type="ECO:0000313" key="16">
    <source>
        <dbReference type="Proteomes" id="UP000265566"/>
    </source>
</evidence>
<evidence type="ECO:0000256" key="9">
    <source>
        <dbReference type="ARBA" id="ARBA00023180"/>
    </source>
</evidence>
<keyword evidence="5 12" id="KW-0547">Nucleotide-binding</keyword>
<dbReference type="EC" id="2.7.11.1" evidence="1"/>
<evidence type="ECO:0000256" key="2">
    <source>
        <dbReference type="ARBA" id="ARBA00022527"/>
    </source>
</evidence>
<evidence type="ECO:0000256" key="4">
    <source>
        <dbReference type="ARBA" id="ARBA00022729"/>
    </source>
</evidence>
<dbReference type="PROSITE" id="PS00108">
    <property type="entry name" value="PROTEIN_KINASE_ST"/>
    <property type="match status" value="1"/>
</dbReference>
<comment type="similarity">
    <text evidence="13">Belongs to the protein kinase superfamily.</text>
</comment>
<evidence type="ECO:0000256" key="5">
    <source>
        <dbReference type="ARBA" id="ARBA00022741"/>
    </source>
</evidence>
<keyword evidence="3 15" id="KW-0808">Transferase</keyword>
<dbReference type="PANTHER" id="PTHR27002">
    <property type="entry name" value="RECEPTOR-LIKE SERINE/THREONINE-PROTEIN KINASE SD1-8"/>
    <property type="match status" value="1"/>
</dbReference>
<dbReference type="CDD" id="cd14066">
    <property type="entry name" value="STKc_IRAK"/>
    <property type="match status" value="1"/>
</dbReference>
<evidence type="ECO:0000256" key="6">
    <source>
        <dbReference type="ARBA" id="ARBA00022777"/>
    </source>
</evidence>
<comment type="catalytic activity">
    <reaction evidence="11">
        <text>L-seryl-[protein] + ATP = O-phospho-L-seryl-[protein] + ADP + H(+)</text>
        <dbReference type="Rhea" id="RHEA:17989"/>
        <dbReference type="Rhea" id="RHEA-COMP:9863"/>
        <dbReference type="Rhea" id="RHEA-COMP:11604"/>
        <dbReference type="ChEBI" id="CHEBI:15378"/>
        <dbReference type="ChEBI" id="CHEBI:29999"/>
        <dbReference type="ChEBI" id="CHEBI:30616"/>
        <dbReference type="ChEBI" id="CHEBI:83421"/>
        <dbReference type="ChEBI" id="CHEBI:456216"/>
        <dbReference type="EC" id="2.7.11.1"/>
    </reaction>
</comment>
<dbReference type="InterPro" id="IPR001245">
    <property type="entry name" value="Ser-Thr/Tyr_kinase_cat_dom"/>
</dbReference>
<organism evidence="15 16">
    <name type="scientific">Medicago truncatula</name>
    <name type="common">Barrel medic</name>
    <name type="synonym">Medicago tribuloides</name>
    <dbReference type="NCBI Taxonomy" id="3880"/>
    <lineage>
        <taxon>Eukaryota</taxon>
        <taxon>Viridiplantae</taxon>
        <taxon>Streptophyta</taxon>
        <taxon>Embryophyta</taxon>
        <taxon>Tracheophyta</taxon>
        <taxon>Spermatophyta</taxon>
        <taxon>Magnoliopsida</taxon>
        <taxon>eudicotyledons</taxon>
        <taxon>Gunneridae</taxon>
        <taxon>Pentapetalae</taxon>
        <taxon>rosids</taxon>
        <taxon>fabids</taxon>
        <taxon>Fabales</taxon>
        <taxon>Fabaceae</taxon>
        <taxon>Papilionoideae</taxon>
        <taxon>50 kb inversion clade</taxon>
        <taxon>NPAAA clade</taxon>
        <taxon>Hologalegina</taxon>
        <taxon>IRL clade</taxon>
        <taxon>Trifolieae</taxon>
        <taxon>Medicago</taxon>
    </lineage>
</organism>
<dbReference type="FunFam" id="1.10.510.10:FF:001964">
    <property type="entry name" value="Uncharacterized protein"/>
    <property type="match status" value="1"/>
</dbReference>
<dbReference type="PANTHER" id="PTHR27002:SF559">
    <property type="entry name" value="CYSTEINE-RICH RLK (RECEPTOR-LIKE KINASE) PROTEIN"/>
    <property type="match status" value="1"/>
</dbReference>
<dbReference type="Proteomes" id="UP000265566">
    <property type="component" value="Chromosome 4"/>
</dbReference>
<dbReference type="SUPFAM" id="SSF56112">
    <property type="entry name" value="Protein kinase-like (PK-like)"/>
    <property type="match status" value="1"/>
</dbReference>
<evidence type="ECO:0000259" key="14">
    <source>
        <dbReference type="PROSITE" id="PS50011"/>
    </source>
</evidence>
<dbReference type="InterPro" id="IPR000719">
    <property type="entry name" value="Prot_kinase_dom"/>
</dbReference>
<keyword evidence="6" id="KW-0418">Kinase</keyword>
<evidence type="ECO:0000256" key="3">
    <source>
        <dbReference type="ARBA" id="ARBA00022679"/>
    </source>
</evidence>
<feature type="domain" description="Protein kinase" evidence="14">
    <location>
        <begin position="38"/>
        <end position="316"/>
    </location>
</feature>
<dbReference type="Pfam" id="PF07714">
    <property type="entry name" value="PK_Tyr_Ser-Thr"/>
    <property type="match status" value="1"/>
</dbReference>
<evidence type="ECO:0000313" key="15">
    <source>
        <dbReference type="EMBL" id="RHN64105.1"/>
    </source>
</evidence>
<accession>A0A396IJX4</accession>
<reference evidence="16" key="1">
    <citation type="journal article" date="2018" name="Nat. Plants">
        <title>Whole-genome landscape of Medicago truncatula symbiotic genes.</title>
        <authorList>
            <person name="Pecrix Y."/>
            <person name="Staton S.E."/>
            <person name="Sallet E."/>
            <person name="Lelandais-Briere C."/>
            <person name="Moreau S."/>
            <person name="Carrere S."/>
            <person name="Blein T."/>
            <person name="Jardinaud M.F."/>
            <person name="Latrasse D."/>
            <person name="Zouine M."/>
            <person name="Zahm M."/>
            <person name="Kreplak J."/>
            <person name="Mayjonade B."/>
            <person name="Satge C."/>
            <person name="Perez M."/>
            <person name="Cauet S."/>
            <person name="Marande W."/>
            <person name="Chantry-Darmon C."/>
            <person name="Lopez-Roques C."/>
            <person name="Bouchez O."/>
            <person name="Berard A."/>
            <person name="Debelle F."/>
            <person name="Munos S."/>
            <person name="Bendahmane A."/>
            <person name="Berges H."/>
            <person name="Niebel A."/>
            <person name="Buitink J."/>
            <person name="Frugier F."/>
            <person name="Benhamed M."/>
            <person name="Crespi M."/>
            <person name="Gouzy J."/>
            <person name="Gamas P."/>
        </authorList>
    </citation>
    <scope>NUCLEOTIDE SEQUENCE [LARGE SCALE GENOMIC DNA]</scope>
    <source>
        <strain evidence="16">cv. Jemalong A17</strain>
    </source>
</reference>
<evidence type="ECO:0000256" key="13">
    <source>
        <dbReference type="RuleBase" id="RU000304"/>
    </source>
</evidence>
<protein>
    <recommendedName>
        <fullName evidence="1">non-specific serine/threonine protein kinase</fullName>
        <ecNumber evidence="1">2.7.11.1</ecNumber>
    </recommendedName>
</protein>
<comment type="caution">
    <text evidence="15">The sequence shown here is derived from an EMBL/GenBank/DDBJ whole genome shotgun (WGS) entry which is preliminary data.</text>
</comment>
<sequence>MMYRLRIHLSAPDEGLNENGSDLIVFDYLTIKLATSYFSKENKVGEGGFGAVYKGKLGNGVEIAVKRLSKTSKQGLEEFKNEITLTAKLQHVNLVRLLGYCTKRNEKLLIYEYLPNKSLDHFLIDPRKSILLDWKRRVNIIEGITQGLLYLQEYSNFTIIHRDIKASNVLLDHEMNPKISDFGMAKLFEKYELEANTSRIVGTYGYVPPEYVRKGIYSPKYDVYSFGVLLLQIISGKRTSRYYGPHENMNLLEYAYELWMEGRGMEFVDPSLDDSTSHCKIMRCMQVALLCVQENSEDRPSMLEVDSLLKNESAYVGTPNVPAFSMKKLEEDKVDTLKSGFKFSSINDVTISQMLPR</sequence>
<dbReference type="FunFam" id="3.30.200.20:FF:000195">
    <property type="entry name" value="G-type lectin S-receptor-like serine/threonine-protein kinase"/>
    <property type="match status" value="1"/>
</dbReference>
<dbReference type="SMART" id="SM00220">
    <property type="entry name" value="S_TKc"/>
    <property type="match status" value="1"/>
</dbReference>
<keyword evidence="4" id="KW-0732">Signal</keyword>
<keyword evidence="7 12" id="KW-0067">ATP-binding</keyword>
<dbReference type="EMBL" id="PSQE01000004">
    <property type="protein sequence ID" value="RHN64105.1"/>
    <property type="molecule type" value="Genomic_DNA"/>
</dbReference>
<dbReference type="InterPro" id="IPR011009">
    <property type="entry name" value="Kinase-like_dom_sf"/>
</dbReference>
<dbReference type="InterPro" id="IPR017441">
    <property type="entry name" value="Protein_kinase_ATP_BS"/>
</dbReference>
<dbReference type="GO" id="GO:0005524">
    <property type="term" value="F:ATP binding"/>
    <property type="evidence" value="ECO:0007669"/>
    <property type="project" value="UniProtKB-UniRule"/>
</dbReference>
<dbReference type="GO" id="GO:0004674">
    <property type="term" value="F:protein serine/threonine kinase activity"/>
    <property type="evidence" value="ECO:0007669"/>
    <property type="project" value="UniProtKB-KW"/>
</dbReference>
<dbReference type="PROSITE" id="PS00107">
    <property type="entry name" value="PROTEIN_KINASE_ATP"/>
    <property type="match status" value="1"/>
</dbReference>
<evidence type="ECO:0000256" key="8">
    <source>
        <dbReference type="ARBA" id="ARBA00023157"/>
    </source>
</evidence>
<proteinExistence type="inferred from homology"/>
<dbReference type="InterPro" id="IPR008271">
    <property type="entry name" value="Ser/Thr_kinase_AS"/>
</dbReference>
<gene>
    <name evidence="15" type="ORF">MtrunA17_Chr4g0065521</name>
</gene>
<dbReference type="PROSITE" id="PS50011">
    <property type="entry name" value="PROTEIN_KINASE_DOM"/>
    <property type="match status" value="1"/>
</dbReference>
<evidence type="ECO:0000256" key="1">
    <source>
        <dbReference type="ARBA" id="ARBA00012513"/>
    </source>
</evidence>
<feature type="binding site" evidence="12">
    <location>
        <position position="66"/>
    </location>
    <ligand>
        <name>ATP</name>
        <dbReference type="ChEBI" id="CHEBI:30616"/>
    </ligand>
</feature>
<dbReference type="Gene3D" id="3.30.200.20">
    <property type="entry name" value="Phosphorylase Kinase, domain 1"/>
    <property type="match status" value="1"/>
</dbReference>
<dbReference type="Gramene" id="rna26887">
    <property type="protein sequence ID" value="RHN64105.1"/>
    <property type="gene ID" value="gene26887"/>
</dbReference>